<evidence type="ECO:0000256" key="2">
    <source>
        <dbReference type="ARBA" id="ARBA00022490"/>
    </source>
</evidence>
<accession>A0A8C4GFJ1</accession>
<evidence type="ECO:0000256" key="3">
    <source>
        <dbReference type="ARBA" id="ARBA00022588"/>
    </source>
</evidence>
<dbReference type="InterPro" id="IPR011029">
    <property type="entry name" value="DEATH-like_dom_sf"/>
</dbReference>
<dbReference type="Proteomes" id="UP000694389">
    <property type="component" value="Unassembled WGS sequence"/>
</dbReference>
<dbReference type="GO" id="GO:0005829">
    <property type="term" value="C:cytosol"/>
    <property type="evidence" value="ECO:0007669"/>
    <property type="project" value="UniProtKB-SubCell"/>
</dbReference>
<dbReference type="Pfam" id="PF00619">
    <property type="entry name" value="CARD"/>
    <property type="match status" value="1"/>
</dbReference>
<name>A0A8C4GFJ1_DICLA</name>
<dbReference type="AlphaFoldDB" id="A0A8C4GFJ1"/>
<reference evidence="7" key="2">
    <citation type="submission" date="2025-09" db="UniProtKB">
        <authorList>
            <consortium name="Ensembl"/>
        </authorList>
    </citation>
    <scope>IDENTIFICATION</scope>
</reference>
<sequence length="105" mass="11680">MAASGQHFVDRHQTALISRVRDTEHILGKLKEMGFISKEKNDAVAALKSPQDQMEGILQCLTSASTRGKDALYEILKGMMSMRPLILDCQELKGGRKMLDKMLSS</sequence>
<keyword evidence="4" id="KW-0391">Immunity</keyword>
<dbReference type="Gene3D" id="1.10.533.10">
    <property type="entry name" value="Death Domain, Fas"/>
    <property type="match status" value="1"/>
</dbReference>
<keyword evidence="2" id="KW-0963">Cytoplasm</keyword>
<dbReference type="InterPro" id="IPR051249">
    <property type="entry name" value="NLRP_Inflammasome"/>
</dbReference>
<dbReference type="GO" id="GO:0006954">
    <property type="term" value="P:inflammatory response"/>
    <property type="evidence" value="ECO:0007669"/>
    <property type="project" value="UniProtKB-KW"/>
</dbReference>
<dbReference type="PANTHER" id="PTHR46985">
    <property type="entry name" value="NACHT, LRR AND PYD DOMAINS-CONTAINING PROTEIN 1"/>
    <property type="match status" value="1"/>
</dbReference>
<dbReference type="Ensembl" id="ENSDLAT00005005196.2">
    <property type="protein sequence ID" value="ENSDLAP00005005038.1"/>
    <property type="gene ID" value="ENSDLAG00005002227.2"/>
</dbReference>
<feature type="domain" description="CARD" evidence="6">
    <location>
        <begin position="1"/>
        <end position="71"/>
    </location>
</feature>
<dbReference type="InterPro" id="IPR001315">
    <property type="entry name" value="CARD"/>
</dbReference>
<evidence type="ECO:0000313" key="7">
    <source>
        <dbReference type="Ensembl" id="ENSDLAP00005005038.1"/>
    </source>
</evidence>
<keyword evidence="8" id="KW-1185">Reference proteome</keyword>
<evidence type="ECO:0000256" key="1">
    <source>
        <dbReference type="ARBA" id="ARBA00004514"/>
    </source>
</evidence>
<dbReference type="GO" id="GO:0042981">
    <property type="term" value="P:regulation of apoptotic process"/>
    <property type="evidence" value="ECO:0007669"/>
    <property type="project" value="InterPro"/>
</dbReference>
<keyword evidence="3" id="KW-0399">Innate immunity</keyword>
<dbReference type="GeneTree" id="ENSGT00940000177773"/>
<comment type="subcellular location">
    <subcellularLocation>
        <location evidence="1">Cytoplasm</location>
        <location evidence="1">Cytosol</location>
    </subcellularLocation>
</comment>
<organism evidence="7 8">
    <name type="scientific">Dicentrarchus labrax</name>
    <name type="common">European seabass</name>
    <name type="synonym">Morone labrax</name>
    <dbReference type="NCBI Taxonomy" id="13489"/>
    <lineage>
        <taxon>Eukaryota</taxon>
        <taxon>Metazoa</taxon>
        <taxon>Chordata</taxon>
        <taxon>Craniata</taxon>
        <taxon>Vertebrata</taxon>
        <taxon>Euteleostomi</taxon>
        <taxon>Actinopterygii</taxon>
        <taxon>Neopterygii</taxon>
        <taxon>Teleostei</taxon>
        <taxon>Neoteleostei</taxon>
        <taxon>Acanthomorphata</taxon>
        <taxon>Eupercaria</taxon>
        <taxon>Moronidae</taxon>
        <taxon>Dicentrarchus</taxon>
    </lineage>
</organism>
<keyword evidence="5" id="KW-0395">Inflammatory response</keyword>
<evidence type="ECO:0000313" key="8">
    <source>
        <dbReference type="Proteomes" id="UP000694389"/>
    </source>
</evidence>
<protein>
    <recommendedName>
        <fullName evidence="6">CARD domain-containing protein</fullName>
    </recommendedName>
</protein>
<proteinExistence type="predicted"/>
<dbReference type="PROSITE" id="PS50209">
    <property type="entry name" value="CARD"/>
    <property type="match status" value="1"/>
</dbReference>
<dbReference type="PANTHER" id="PTHR46985:SF2">
    <property type="entry name" value="APOPTOSIS-ASSOCIATED SPECK-LIKE PROTEIN CONTAINING A CARD"/>
    <property type="match status" value="1"/>
</dbReference>
<dbReference type="GO" id="GO:0045087">
    <property type="term" value="P:innate immune response"/>
    <property type="evidence" value="ECO:0007669"/>
    <property type="project" value="UniProtKB-KW"/>
</dbReference>
<dbReference type="SUPFAM" id="SSF47986">
    <property type="entry name" value="DEATH domain"/>
    <property type="match status" value="1"/>
</dbReference>
<evidence type="ECO:0000256" key="4">
    <source>
        <dbReference type="ARBA" id="ARBA00022859"/>
    </source>
</evidence>
<reference evidence="7" key="1">
    <citation type="submission" date="2025-08" db="UniProtKB">
        <authorList>
            <consortium name="Ensembl"/>
        </authorList>
    </citation>
    <scope>IDENTIFICATION</scope>
</reference>
<evidence type="ECO:0000259" key="6">
    <source>
        <dbReference type="PROSITE" id="PS50209"/>
    </source>
</evidence>
<evidence type="ECO:0000256" key="5">
    <source>
        <dbReference type="ARBA" id="ARBA00023198"/>
    </source>
</evidence>